<dbReference type="InterPro" id="IPR013785">
    <property type="entry name" value="Aldolase_TIM"/>
</dbReference>
<dbReference type="PANTHER" id="PTHR43656">
    <property type="entry name" value="BINDING OXIDOREDUCTASE, PUTATIVE (AFU_ORTHOLOGUE AFUA_2G08260)-RELATED"/>
    <property type="match status" value="1"/>
</dbReference>
<dbReference type="CDD" id="cd02803">
    <property type="entry name" value="OYE_like_FMN_family"/>
    <property type="match status" value="1"/>
</dbReference>
<comment type="caution">
    <text evidence="4">The sequence shown here is derived from an EMBL/GenBank/DDBJ whole genome shotgun (WGS) entry which is preliminary data.</text>
</comment>
<dbReference type="InterPro" id="IPR051799">
    <property type="entry name" value="NADH_flavin_oxidoreductase"/>
</dbReference>
<dbReference type="Gene3D" id="3.20.20.70">
    <property type="entry name" value="Aldolase class I"/>
    <property type="match status" value="1"/>
</dbReference>
<proteinExistence type="predicted"/>
<dbReference type="Proteomes" id="UP001500804">
    <property type="component" value="Unassembled WGS sequence"/>
</dbReference>
<name>A0ABP9NHL9_9PSEU</name>
<sequence>MTTATTHPALAPARLGVHALRNRLAVSPMTRVSATPDGVPTPDMADYYGAFADGGFGLIITEGVHPDAEHSQGYLNQPGLVTDAHVAGWRTITRRTRAAGAVVIAQLMHAGALSQGNPHRAGTVGPSPVQPRGEMMPEYGGNGPWPVPAELTVRDLERIVEGFASAAVRAREAGFDGVEIHAANGYLLDQFLTGYTNLRTDAYGGSPANRVRLAAEVTGAVRAAVGSEFLVGVRLSQTKVNDFEYRWPGGRREAEVIYAALADARADYLHIASEGRAFLEAALLDGGSTTTALARGTTGLPVIANGGMHDPQQAERVLADGHADLLSVARGALANPDLPRRLAAGAPLEPFDRAMLSPSVTLDNARRWRSARAAR</sequence>
<dbReference type="EMBL" id="BAABJO010000007">
    <property type="protein sequence ID" value="GAA5118301.1"/>
    <property type="molecule type" value="Genomic_DNA"/>
</dbReference>
<dbReference type="RefSeq" id="WP_345604840.1">
    <property type="nucleotide sequence ID" value="NZ_BAABJO010000007.1"/>
</dbReference>
<protein>
    <submittedName>
        <fullName evidence="4">NADH:flavin oxidoreductase</fullName>
    </submittedName>
</protein>
<accession>A0ABP9NHL9</accession>
<feature type="domain" description="NADH:flavin oxidoreductase/NADH oxidase N-terminal" evidence="3">
    <location>
        <begin position="11"/>
        <end position="348"/>
    </location>
</feature>
<keyword evidence="2" id="KW-0560">Oxidoreductase</keyword>
<keyword evidence="1" id="KW-0285">Flavoprotein</keyword>
<dbReference type="SUPFAM" id="SSF51395">
    <property type="entry name" value="FMN-linked oxidoreductases"/>
    <property type="match status" value="1"/>
</dbReference>
<organism evidence="4 5">
    <name type="scientific">Pseudonocardia adelaidensis</name>
    <dbReference type="NCBI Taxonomy" id="648754"/>
    <lineage>
        <taxon>Bacteria</taxon>
        <taxon>Bacillati</taxon>
        <taxon>Actinomycetota</taxon>
        <taxon>Actinomycetes</taxon>
        <taxon>Pseudonocardiales</taxon>
        <taxon>Pseudonocardiaceae</taxon>
        <taxon>Pseudonocardia</taxon>
    </lineage>
</organism>
<keyword evidence="5" id="KW-1185">Reference proteome</keyword>
<evidence type="ECO:0000256" key="1">
    <source>
        <dbReference type="ARBA" id="ARBA00022630"/>
    </source>
</evidence>
<evidence type="ECO:0000256" key="2">
    <source>
        <dbReference type="ARBA" id="ARBA00023002"/>
    </source>
</evidence>
<evidence type="ECO:0000313" key="5">
    <source>
        <dbReference type="Proteomes" id="UP001500804"/>
    </source>
</evidence>
<evidence type="ECO:0000313" key="4">
    <source>
        <dbReference type="EMBL" id="GAA5118301.1"/>
    </source>
</evidence>
<dbReference type="InterPro" id="IPR001155">
    <property type="entry name" value="OxRdtase_FMN_N"/>
</dbReference>
<dbReference type="PANTHER" id="PTHR43656:SF2">
    <property type="entry name" value="BINDING OXIDOREDUCTASE, PUTATIVE (AFU_ORTHOLOGUE AFUA_2G08260)-RELATED"/>
    <property type="match status" value="1"/>
</dbReference>
<dbReference type="Pfam" id="PF00724">
    <property type="entry name" value="Oxidored_FMN"/>
    <property type="match status" value="1"/>
</dbReference>
<evidence type="ECO:0000259" key="3">
    <source>
        <dbReference type="Pfam" id="PF00724"/>
    </source>
</evidence>
<gene>
    <name evidence="4" type="ORF">GCM10023320_22010</name>
</gene>
<reference evidence="5" key="1">
    <citation type="journal article" date="2019" name="Int. J. Syst. Evol. Microbiol.">
        <title>The Global Catalogue of Microorganisms (GCM) 10K type strain sequencing project: providing services to taxonomists for standard genome sequencing and annotation.</title>
        <authorList>
            <consortium name="The Broad Institute Genomics Platform"/>
            <consortium name="The Broad Institute Genome Sequencing Center for Infectious Disease"/>
            <person name="Wu L."/>
            <person name="Ma J."/>
        </authorList>
    </citation>
    <scope>NUCLEOTIDE SEQUENCE [LARGE SCALE GENOMIC DNA]</scope>
    <source>
        <strain evidence="5">JCM 18302</strain>
    </source>
</reference>